<dbReference type="InterPro" id="IPR003661">
    <property type="entry name" value="HisK_dim/P_dom"/>
</dbReference>
<keyword evidence="8" id="KW-0902">Two-component regulatory system</keyword>
<dbReference type="InterPro" id="IPR004358">
    <property type="entry name" value="Sig_transdc_His_kin-like_C"/>
</dbReference>
<gene>
    <name evidence="10" type="ordered locus">TOL2_C31390</name>
</gene>
<evidence type="ECO:0000256" key="8">
    <source>
        <dbReference type="ARBA" id="ARBA00023012"/>
    </source>
</evidence>
<feature type="domain" description="Histidine kinase" evidence="9">
    <location>
        <begin position="340"/>
        <end position="553"/>
    </location>
</feature>
<evidence type="ECO:0000256" key="7">
    <source>
        <dbReference type="ARBA" id="ARBA00022840"/>
    </source>
</evidence>
<dbReference type="EC" id="2.7.13.3" evidence="2"/>
<dbReference type="GO" id="GO:0005524">
    <property type="term" value="F:ATP binding"/>
    <property type="evidence" value="ECO:0007669"/>
    <property type="project" value="UniProtKB-KW"/>
</dbReference>
<dbReference type="InterPro" id="IPR036890">
    <property type="entry name" value="HATPase_C_sf"/>
</dbReference>
<evidence type="ECO:0000256" key="6">
    <source>
        <dbReference type="ARBA" id="ARBA00022777"/>
    </source>
</evidence>
<evidence type="ECO:0000256" key="5">
    <source>
        <dbReference type="ARBA" id="ARBA00022741"/>
    </source>
</evidence>
<dbReference type="EMBL" id="FO203503">
    <property type="protein sequence ID" value="CCK81297.1"/>
    <property type="molecule type" value="Genomic_DNA"/>
</dbReference>
<evidence type="ECO:0000256" key="2">
    <source>
        <dbReference type="ARBA" id="ARBA00012438"/>
    </source>
</evidence>
<keyword evidence="11" id="KW-1185">Reference proteome</keyword>
<dbReference type="InterPro" id="IPR036097">
    <property type="entry name" value="HisK_dim/P_sf"/>
</dbReference>
<evidence type="ECO:0000256" key="3">
    <source>
        <dbReference type="ARBA" id="ARBA00022553"/>
    </source>
</evidence>
<dbReference type="SUPFAM" id="SSF55874">
    <property type="entry name" value="ATPase domain of HSP90 chaperone/DNA topoisomerase II/histidine kinase"/>
    <property type="match status" value="1"/>
</dbReference>
<evidence type="ECO:0000313" key="11">
    <source>
        <dbReference type="Proteomes" id="UP000007347"/>
    </source>
</evidence>
<dbReference type="PANTHER" id="PTHR43065:SF10">
    <property type="entry name" value="PEROXIDE STRESS-ACTIVATED HISTIDINE KINASE MAK3"/>
    <property type="match status" value="1"/>
</dbReference>
<keyword evidence="3" id="KW-0597">Phosphoprotein</keyword>
<dbReference type="InterPro" id="IPR003594">
    <property type="entry name" value="HATPase_dom"/>
</dbReference>
<dbReference type="KEGG" id="dto:TOL2_C31390"/>
<reference evidence="10 11" key="1">
    <citation type="journal article" date="2013" name="Environ. Microbiol.">
        <title>Complete genome, catabolic sub-proteomes and key-metabolites of Desulfobacula toluolica Tol2, a marine, aromatic compound-degrading, sulfate-reducing bacterium.</title>
        <authorList>
            <person name="Wohlbrand L."/>
            <person name="Jacob J.H."/>
            <person name="Kube M."/>
            <person name="Mussmann M."/>
            <person name="Jarling R."/>
            <person name="Beck A."/>
            <person name="Amann R."/>
            <person name="Wilkes H."/>
            <person name="Reinhardt R."/>
            <person name="Rabus R."/>
        </authorList>
    </citation>
    <scope>NUCLEOTIDE SEQUENCE [LARGE SCALE GENOMIC DNA]</scope>
    <source>
        <strain evidence="11">DSM 7467 / Tol2</strain>
    </source>
</reference>
<dbReference type="OrthoDB" id="9805967at2"/>
<keyword evidence="7" id="KW-0067">ATP-binding</keyword>
<dbReference type="Gene3D" id="3.30.450.20">
    <property type="entry name" value="PAS domain"/>
    <property type="match status" value="1"/>
</dbReference>
<dbReference type="SMART" id="SM00387">
    <property type="entry name" value="HATPase_c"/>
    <property type="match status" value="1"/>
</dbReference>
<dbReference type="InterPro" id="IPR029016">
    <property type="entry name" value="GAF-like_dom_sf"/>
</dbReference>
<dbReference type="Proteomes" id="UP000007347">
    <property type="component" value="Chromosome"/>
</dbReference>
<dbReference type="PANTHER" id="PTHR43065">
    <property type="entry name" value="SENSOR HISTIDINE KINASE"/>
    <property type="match status" value="1"/>
</dbReference>
<evidence type="ECO:0000313" key="10">
    <source>
        <dbReference type="EMBL" id="CCK81297.1"/>
    </source>
</evidence>
<evidence type="ECO:0000259" key="9">
    <source>
        <dbReference type="PROSITE" id="PS50109"/>
    </source>
</evidence>
<dbReference type="HOGENOM" id="CLU_489782_0_0_7"/>
<dbReference type="InterPro" id="IPR005467">
    <property type="entry name" value="His_kinase_dom"/>
</dbReference>
<dbReference type="PRINTS" id="PR00344">
    <property type="entry name" value="BCTRLSENSOR"/>
</dbReference>
<dbReference type="PROSITE" id="PS50109">
    <property type="entry name" value="HIS_KIN"/>
    <property type="match status" value="1"/>
</dbReference>
<dbReference type="SMART" id="SM00388">
    <property type="entry name" value="HisKA"/>
    <property type="match status" value="1"/>
</dbReference>
<dbReference type="CDD" id="cd00082">
    <property type="entry name" value="HisKA"/>
    <property type="match status" value="1"/>
</dbReference>
<sequence length="556" mass="63469">MEKDLKIKKIERLNLVLRTIRDVGRLLISENNREKLIKGICNILVEKRGYYNAWIGLFSSGKFSGNFSGKASDKIIDLIADSGMDIRFDDVKTNIENQIFTRCVEHTLVSKEVFSTDDPIKECADCLLSENYSHRGALAVRLEYEETNYGFMVVSIPKELALDETEKNIVKEISNDIAFGLYRLELEEKRKFAEQDRKQSQVRFKTLIENSLNCISIIQNHKIVYKKAGLRKIHGLMTDVFQPPGFLDVYVDDRARIKKLYIELLSNKIKHIQTDFRYSPFDEDKADPEIRWAFLSATKINYLGVESVLTNIMDITDSKEGENFLRIQDKMTSLGRVTAGIAHEIRNPLSGIYIYLKALKKIYNQMGDITKVVSIIDKIELASYKIESIIKRVMDFSKPSQPQFIMTNLNDYIDEVTKLTSVTLRKSGIRFEKYLDPNIPKCFAEPHLIEQVILNLITNAAEAMKEFQGEKLIILKTFKKDNNVVISVRDTGPGIPLSGQSKIFDPFYTTKSNSSGIGLSICHRIILDHGGALKFHTTKNGGARFIIELPIEHKEG</sequence>
<dbReference type="AlphaFoldDB" id="K0NQT9"/>
<dbReference type="Gene3D" id="1.10.287.130">
    <property type="match status" value="1"/>
</dbReference>
<keyword evidence="4 10" id="KW-0808">Transferase</keyword>
<protein>
    <recommendedName>
        <fullName evidence="2">histidine kinase</fullName>
        <ecNumber evidence="2">2.7.13.3</ecNumber>
    </recommendedName>
</protein>
<organism evidence="10 11">
    <name type="scientific">Desulfobacula toluolica (strain DSM 7467 / Tol2)</name>
    <dbReference type="NCBI Taxonomy" id="651182"/>
    <lineage>
        <taxon>Bacteria</taxon>
        <taxon>Pseudomonadati</taxon>
        <taxon>Thermodesulfobacteriota</taxon>
        <taxon>Desulfobacteria</taxon>
        <taxon>Desulfobacterales</taxon>
        <taxon>Desulfobacteraceae</taxon>
        <taxon>Desulfobacula</taxon>
    </lineage>
</organism>
<dbReference type="Gene3D" id="3.30.565.10">
    <property type="entry name" value="Histidine kinase-like ATPase, C-terminal domain"/>
    <property type="match status" value="1"/>
</dbReference>
<comment type="catalytic activity">
    <reaction evidence="1">
        <text>ATP + protein L-histidine = ADP + protein N-phospho-L-histidine.</text>
        <dbReference type="EC" id="2.7.13.3"/>
    </reaction>
</comment>
<dbReference type="GO" id="GO:0000155">
    <property type="term" value="F:phosphorelay sensor kinase activity"/>
    <property type="evidence" value="ECO:0007669"/>
    <property type="project" value="InterPro"/>
</dbReference>
<dbReference type="Pfam" id="PF00512">
    <property type="entry name" value="HisKA"/>
    <property type="match status" value="1"/>
</dbReference>
<dbReference type="Gene3D" id="3.30.450.40">
    <property type="match status" value="1"/>
</dbReference>
<evidence type="ECO:0000256" key="4">
    <source>
        <dbReference type="ARBA" id="ARBA00022679"/>
    </source>
</evidence>
<dbReference type="RefSeq" id="WP_014958490.1">
    <property type="nucleotide sequence ID" value="NC_018645.1"/>
</dbReference>
<name>K0NQT9_DESTT</name>
<dbReference type="Pfam" id="PF02518">
    <property type="entry name" value="HATPase_c"/>
    <property type="match status" value="1"/>
</dbReference>
<dbReference type="SUPFAM" id="SSF47384">
    <property type="entry name" value="Homodimeric domain of signal transducing histidine kinase"/>
    <property type="match status" value="1"/>
</dbReference>
<keyword evidence="5" id="KW-0547">Nucleotide-binding</keyword>
<accession>K0NQT9</accession>
<proteinExistence type="predicted"/>
<keyword evidence="6 10" id="KW-0418">Kinase</keyword>
<evidence type="ECO:0000256" key="1">
    <source>
        <dbReference type="ARBA" id="ARBA00000085"/>
    </source>
</evidence>
<dbReference type="STRING" id="651182.TOL2_C31390"/>